<dbReference type="STRING" id="1220924.W2RJH2"/>
<sequence length="544" mass="59915">MAHSPQEPLSGRSGSATLIAESTKSPVVPIRSMFPTYNPNVPLAQQNYYPQRFAARASSVYPASFSREEYRNSITTPIDRQLGYRTATPSVVNFNDAMSMSEIPQFSSHRELEKLWEASHGTEPSSLIKTFDLEMTRTAEATFTFGADPQYPFYTLNTFDTNEISVAKTNPVKRSDVREVVLSALESPERRLPPHDGLVSFIFPKMAAMMALNQSTELAKAHQLASTDRDDVEAAAIRRAAAQEACHLRWNAVAKHYEVEHPAIARRARDPDFVMSPASAHGSVLFPEGKPVLHIKIIESTPGSAPVITVSNPSASSTTNVSAGAGIRLSTLPQSDFDRPLASLDLDKHTLHVNADLILNLMPSLFSIDCVICAIFAVAIADESTNPILGALPVWKARPRGPVSQYGGSVKSYAGSAFYATLAEREEAEEEARQMEQDHKKDVKESRKLSSTDAKVKKTWYGGTKKTKADKKKKQIVIGEFDLEKLGHYQAGDRKGQELPPVVRGVMSVLVGTLRFVTWLLTLIVSFICWVLVGMTRCVTSEKF</sequence>
<proteinExistence type="predicted"/>
<organism evidence="3 4">
    <name type="scientific">Cyphellophora europaea (strain CBS 101466)</name>
    <name type="common">Phialophora europaea</name>
    <dbReference type="NCBI Taxonomy" id="1220924"/>
    <lineage>
        <taxon>Eukaryota</taxon>
        <taxon>Fungi</taxon>
        <taxon>Dikarya</taxon>
        <taxon>Ascomycota</taxon>
        <taxon>Pezizomycotina</taxon>
        <taxon>Eurotiomycetes</taxon>
        <taxon>Chaetothyriomycetidae</taxon>
        <taxon>Chaetothyriales</taxon>
        <taxon>Cyphellophoraceae</taxon>
        <taxon>Cyphellophora</taxon>
    </lineage>
</organism>
<dbReference type="HOGENOM" id="CLU_022769_0_0_1"/>
<feature type="transmembrane region" description="Helical" evidence="2">
    <location>
        <begin position="516"/>
        <end position="535"/>
    </location>
</feature>
<evidence type="ECO:0000313" key="3">
    <source>
        <dbReference type="EMBL" id="ETN36642.1"/>
    </source>
</evidence>
<keyword evidence="4" id="KW-1185">Reference proteome</keyword>
<evidence type="ECO:0000256" key="2">
    <source>
        <dbReference type="SAM" id="Phobius"/>
    </source>
</evidence>
<reference evidence="3 4" key="1">
    <citation type="submission" date="2013-03" db="EMBL/GenBank/DDBJ databases">
        <title>The Genome Sequence of Phialophora europaea CBS 101466.</title>
        <authorList>
            <consortium name="The Broad Institute Genomics Platform"/>
            <person name="Cuomo C."/>
            <person name="de Hoog S."/>
            <person name="Gorbushina A."/>
            <person name="Walker B."/>
            <person name="Young S.K."/>
            <person name="Zeng Q."/>
            <person name="Gargeya S."/>
            <person name="Fitzgerald M."/>
            <person name="Haas B."/>
            <person name="Abouelleil A."/>
            <person name="Allen A.W."/>
            <person name="Alvarado L."/>
            <person name="Arachchi H.M."/>
            <person name="Berlin A.M."/>
            <person name="Chapman S.B."/>
            <person name="Gainer-Dewar J."/>
            <person name="Goldberg J."/>
            <person name="Griggs A."/>
            <person name="Gujja S."/>
            <person name="Hansen M."/>
            <person name="Howarth C."/>
            <person name="Imamovic A."/>
            <person name="Ireland A."/>
            <person name="Larimer J."/>
            <person name="McCowan C."/>
            <person name="Murphy C."/>
            <person name="Pearson M."/>
            <person name="Poon T.W."/>
            <person name="Priest M."/>
            <person name="Roberts A."/>
            <person name="Saif S."/>
            <person name="Shea T."/>
            <person name="Sisk P."/>
            <person name="Sykes S."/>
            <person name="Wortman J."/>
            <person name="Nusbaum C."/>
            <person name="Birren B."/>
        </authorList>
    </citation>
    <scope>NUCLEOTIDE SEQUENCE [LARGE SCALE GENOMIC DNA]</scope>
    <source>
        <strain evidence="3 4">CBS 101466</strain>
    </source>
</reference>
<protein>
    <submittedName>
        <fullName evidence="3">Uncharacterized protein</fullName>
    </submittedName>
</protein>
<dbReference type="GeneID" id="19976259"/>
<dbReference type="Proteomes" id="UP000030752">
    <property type="component" value="Unassembled WGS sequence"/>
</dbReference>
<dbReference type="eggNOG" id="ENOG502SETB">
    <property type="taxonomic scope" value="Eukaryota"/>
</dbReference>
<keyword evidence="2" id="KW-1133">Transmembrane helix</keyword>
<feature type="region of interest" description="Disordered" evidence="1">
    <location>
        <begin position="429"/>
        <end position="450"/>
    </location>
</feature>
<accession>W2RJH2</accession>
<dbReference type="EMBL" id="KB822725">
    <property type="protein sequence ID" value="ETN36642.1"/>
    <property type="molecule type" value="Genomic_DNA"/>
</dbReference>
<gene>
    <name evidence="3" type="ORF">HMPREF1541_08920</name>
</gene>
<name>W2RJH2_CYPE1</name>
<dbReference type="RefSeq" id="XP_008721460.1">
    <property type="nucleotide sequence ID" value="XM_008723238.1"/>
</dbReference>
<dbReference type="AlphaFoldDB" id="W2RJH2"/>
<dbReference type="InParanoid" id="W2RJH2"/>
<evidence type="ECO:0000313" key="4">
    <source>
        <dbReference type="Proteomes" id="UP000030752"/>
    </source>
</evidence>
<evidence type="ECO:0000256" key="1">
    <source>
        <dbReference type="SAM" id="MobiDB-lite"/>
    </source>
</evidence>
<keyword evidence="2" id="KW-0472">Membrane</keyword>
<feature type="compositionally biased region" description="Basic and acidic residues" evidence="1">
    <location>
        <begin position="431"/>
        <end position="450"/>
    </location>
</feature>
<dbReference type="OrthoDB" id="5383338at2759"/>
<dbReference type="VEuPathDB" id="FungiDB:HMPREF1541_08920"/>
<keyword evidence="2" id="KW-0812">Transmembrane</keyword>